<dbReference type="EMBL" id="BDFD01000027">
    <property type="protein sequence ID" value="GAV21319.1"/>
    <property type="molecule type" value="Genomic_DNA"/>
</dbReference>
<dbReference type="InterPro" id="IPR038584">
    <property type="entry name" value="Ribosomal_bL33_sf"/>
</dbReference>
<dbReference type="NCBIfam" id="NF001860">
    <property type="entry name" value="PRK00595.1"/>
    <property type="match status" value="1"/>
</dbReference>
<dbReference type="GO" id="GO:0003735">
    <property type="term" value="F:structural constituent of ribosome"/>
    <property type="evidence" value="ECO:0007669"/>
    <property type="project" value="InterPro"/>
</dbReference>
<dbReference type="GO" id="GO:0005737">
    <property type="term" value="C:cytoplasm"/>
    <property type="evidence" value="ECO:0007669"/>
    <property type="project" value="UniProtKB-ARBA"/>
</dbReference>
<gene>
    <name evidence="5" type="primary">rpmG</name>
    <name evidence="6" type="ORF">MMIC_P2302</name>
</gene>
<proteinExistence type="inferred from homology"/>
<dbReference type="NCBIfam" id="NF001764">
    <property type="entry name" value="PRK00504.1"/>
    <property type="match status" value="1"/>
</dbReference>
<organism evidence="6 7">
    <name type="scientific">Mariprofundus micogutta</name>
    <dbReference type="NCBI Taxonomy" id="1921010"/>
    <lineage>
        <taxon>Bacteria</taxon>
        <taxon>Pseudomonadati</taxon>
        <taxon>Pseudomonadota</taxon>
        <taxon>Candidatius Mariprofundia</taxon>
        <taxon>Mariprofundales</taxon>
        <taxon>Mariprofundaceae</taxon>
        <taxon>Mariprofundus</taxon>
    </lineage>
</organism>
<evidence type="ECO:0000313" key="7">
    <source>
        <dbReference type="Proteomes" id="UP000231632"/>
    </source>
</evidence>
<evidence type="ECO:0000256" key="5">
    <source>
        <dbReference type="HAMAP-Rule" id="MF_00294"/>
    </source>
</evidence>
<evidence type="ECO:0000256" key="1">
    <source>
        <dbReference type="ARBA" id="ARBA00007596"/>
    </source>
</evidence>
<evidence type="ECO:0000256" key="3">
    <source>
        <dbReference type="ARBA" id="ARBA00023274"/>
    </source>
</evidence>
<dbReference type="InterPro" id="IPR018264">
    <property type="entry name" value="Ribosomal_bL33_CS"/>
</dbReference>
<dbReference type="InterPro" id="IPR001705">
    <property type="entry name" value="Ribosomal_bL33"/>
</dbReference>
<keyword evidence="3 5" id="KW-0687">Ribonucleoprotein</keyword>
<sequence length="51" mass="6117">MRELLSLACEECKRRNYTTDKNKRTMTDKLVLSKYCNSCRKHTPHKESKIK</sequence>
<protein>
    <recommendedName>
        <fullName evidence="4 5">Large ribosomal subunit protein bL33</fullName>
    </recommendedName>
</protein>
<dbReference type="GO" id="GO:0006412">
    <property type="term" value="P:translation"/>
    <property type="evidence" value="ECO:0007669"/>
    <property type="project" value="UniProtKB-UniRule"/>
</dbReference>
<accession>A0A1L8CR64</accession>
<dbReference type="GO" id="GO:0005840">
    <property type="term" value="C:ribosome"/>
    <property type="evidence" value="ECO:0007669"/>
    <property type="project" value="UniProtKB-KW"/>
</dbReference>
<dbReference type="OrthoDB" id="21586at2"/>
<dbReference type="InterPro" id="IPR011332">
    <property type="entry name" value="Ribosomal_zn-bd"/>
</dbReference>
<dbReference type="SUPFAM" id="SSF57829">
    <property type="entry name" value="Zn-binding ribosomal proteins"/>
    <property type="match status" value="1"/>
</dbReference>
<reference evidence="6 7" key="1">
    <citation type="journal article" date="2017" name="Arch. Microbiol.">
        <title>Mariprofundus micogutta sp. nov., a novel iron-oxidizing zetaproteobacterium isolated from a deep-sea hydrothermal field at the Bayonnaise knoll of the Izu-Ogasawara arc, and a description of Mariprofundales ord. nov. and Zetaproteobacteria classis nov.</title>
        <authorList>
            <person name="Makita H."/>
            <person name="Tanaka E."/>
            <person name="Mitsunobu S."/>
            <person name="Miyazaki M."/>
            <person name="Nunoura T."/>
            <person name="Uematsu K."/>
            <person name="Takaki Y."/>
            <person name="Nishi S."/>
            <person name="Shimamura S."/>
            <person name="Takai K."/>
        </authorList>
    </citation>
    <scope>NUCLEOTIDE SEQUENCE [LARGE SCALE GENOMIC DNA]</scope>
    <source>
        <strain evidence="6 7">ET2</strain>
    </source>
</reference>
<evidence type="ECO:0000256" key="4">
    <source>
        <dbReference type="ARBA" id="ARBA00035176"/>
    </source>
</evidence>
<dbReference type="Pfam" id="PF00471">
    <property type="entry name" value="Ribosomal_L33"/>
    <property type="match status" value="1"/>
</dbReference>
<dbReference type="STRING" id="1921010.MMIC_P2302"/>
<evidence type="ECO:0000256" key="2">
    <source>
        <dbReference type="ARBA" id="ARBA00022980"/>
    </source>
</evidence>
<dbReference type="RefSeq" id="WP_072660618.1">
    <property type="nucleotide sequence ID" value="NZ_BDFD01000027.1"/>
</dbReference>
<dbReference type="AlphaFoldDB" id="A0A1L8CR64"/>
<dbReference type="Gene3D" id="2.20.28.120">
    <property type="entry name" value="Ribosomal protein L33"/>
    <property type="match status" value="1"/>
</dbReference>
<dbReference type="PROSITE" id="PS00582">
    <property type="entry name" value="RIBOSOMAL_L33"/>
    <property type="match status" value="1"/>
</dbReference>
<evidence type="ECO:0000313" key="6">
    <source>
        <dbReference type="EMBL" id="GAV21319.1"/>
    </source>
</evidence>
<dbReference type="HAMAP" id="MF_00294">
    <property type="entry name" value="Ribosomal_bL33"/>
    <property type="match status" value="1"/>
</dbReference>
<dbReference type="PANTHER" id="PTHR43168:SF2">
    <property type="entry name" value="LARGE RIBOSOMAL SUBUNIT PROTEIN BL33C"/>
    <property type="match status" value="1"/>
</dbReference>
<dbReference type="NCBIfam" id="TIGR01023">
    <property type="entry name" value="rpmG_bact"/>
    <property type="match status" value="1"/>
</dbReference>
<dbReference type="GO" id="GO:1990904">
    <property type="term" value="C:ribonucleoprotein complex"/>
    <property type="evidence" value="ECO:0007669"/>
    <property type="project" value="UniProtKB-KW"/>
</dbReference>
<dbReference type="PANTHER" id="PTHR43168">
    <property type="entry name" value="50S RIBOSOMAL PROTEIN L33, CHLOROPLASTIC"/>
    <property type="match status" value="1"/>
</dbReference>
<name>A0A1L8CR64_9PROT</name>
<comment type="caution">
    <text evidence="6">The sequence shown here is derived from an EMBL/GenBank/DDBJ whole genome shotgun (WGS) entry which is preliminary data.</text>
</comment>
<keyword evidence="2 5" id="KW-0689">Ribosomal protein</keyword>
<comment type="similarity">
    <text evidence="1 5">Belongs to the bacterial ribosomal protein bL33 family.</text>
</comment>
<keyword evidence="7" id="KW-1185">Reference proteome</keyword>
<dbReference type="Proteomes" id="UP000231632">
    <property type="component" value="Unassembled WGS sequence"/>
</dbReference>